<keyword evidence="2" id="KW-1185">Reference proteome</keyword>
<gene>
    <name evidence="1" type="ORF">HPB50_008974</name>
</gene>
<name>A0ACB7RV81_HYAAI</name>
<evidence type="ECO:0000313" key="2">
    <source>
        <dbReference type="Proteomes" id="UP000821845"/>
    </source>
</evidence>
<proteinExistence type="predicted"/>
<protein>
    <submittedName>
        <fullName evidence="1">Uncharacterized protein</fullName>
    </submittedName>
</protein>
<sequence>MSPEAGNAAAARHSTPICGLGALRQSEATVAILEARYKQEAAMESRRLRLEEDRLILKMKHHTGNVRLREMELRQRQADLKAKTSWLKELELQQRRMEEDPLAEERRHHRSHQEAQLEIIKALLNK</sequence>
<dbReference type="EMBL" id="CM023487">
    <property type="protein sequence ID" value="KAH6925721.1"/>
    <property type="molecule type" value="Genomic_DNA"/>
</dbReference>
<comment type="caution">
    <text evidence="1">The sequence shown here is derived from an EMBL/GenBank/DDBJ whole genome shotgun (WGS) entry which is preliminary data.</text>
</comment>
<organism evidence="1 2">
    <name type="scientific">Hyalomma asiaticum</name>
    <name type="common">Tick</name>
    <dbReference type="NCBI Taxonomy" id="266040"/>
    <lineage>
        <taxon>Eukaryota</taxon>
        <taxon>Metazoa</taxon>
        <taxon>Ecdysozoa</taxon>
        <taxon>Arthropoda</taxon>
        <taxon>Chelicerata</taxon>
        <taxon>Arachnida</taxon>
        <taxon>Acari</taxon>
        <taxon>Parasitiformes</taxon>
        <taxon>Ixodida</taxon>
        <taxon>Ixodoidea</taxon>
        <taxon>Ixodidae</taxon>
        <taxon>Hyalomminae</taxon>
        <taxon>Hyalomma</taxon>
    </lineage>
</organism>
<dbReference type="Proteomes" id="UP000821845">
    <property type="component" value="Chromosome 7"/>
</dbReference>
<accession>A0ACB7RV81</accession>
<evidence type="ECO:0000313" key="1">
    <source>
        <dbReference type="EMBL" id="KAH6925721.1"/>
    </source>
</evidence>
<reference evidence="1" key="1">
    <citation type="submission" date="2020-05" db="EMBL/GenBank/DDBJ databases">
        <title>Large-scale comparative analyses of tick genomes elucidate their genetic diversity and vector capacities.</title>
        <authorList>
            <person name="Jia N."/>
            <person name="Wang J."/>
            <person name="Shi W."/>
            <person name="Du L."/>
            <person name="Sun Y."/>
            <person name="Zhan W."/>
            <person name="Jiang J."/>
            <person name="Wang Q."/>
            <person name="Zhang B."/>
            <person name="Ji P."/>
            <person name="Sakyi L.B."/>
            <person name="Cui X."/>
            <person name="Yuan T."/>
            <person name="Jiang B."/>
            <person name="Yang W."/>
            <person name="Lam T.T.-Y."/>
            <person name="Chang Q."/>
            <person name="Ding S."/>
            <person name="Wang X."/>
            <person name="Zhu J."/>
            <person name="Ruan X."/>
            <person name="Zhao L."/>
            <person name="Wei J."/>
            <person name="Que T."/>
            <person name="Du C."/>
            <person name="Cheng J."/>
            <person name="Dai P."/>
            <person name="Han X."/>
            <person name="Huang E."/>
            <person name="Gao Y."/>
            <person name="Liu J."/>
            <person name="Shao H."/>
            <person name="Ye R."/>
            <person name="Li L."/>
            <person name="Wei W."/>
            <person name="Wang X."/>
            <person name="Wang C."/>
            <person name="Yang T."/>
            <person name="Huo Q."/>
            <person name="Li W."/>
            <person name="Guo W."/>
            <person name="Chen H."/>
            <person name="Zhou L."/>
            <person name="Ni X."/>
            <person name="Tian J."/>
            <person name="Zhou Y."/>
            <person name="Sheng Y."/>
            <person name="Liu T."/>
            <person name="Pan Y."/>
            <person name="Xia L."/>
            <person name="Li J."/>
            <person name="Zhao F."/>
            <person name="Cao W."/>
        </authorList>
    </citation>
    <scope>NUCLEOTIDE SEQUENCE</scope>
    <source>
        <strain evidence="1">Hyas-2018</strain>
    </source>
</reference>